<dbReference type="Gene3D" id="1.50.10.20">
    <property type="match status" value="1"/>
</dbReference>
<dbReference type="SUPFAM" id="SSF81853">
    <property type="entry name" value="Family 10 polysaccharide lyase"/>
    <property type="match status" value="1"/>
</dbReference>
<evidence type="ECO:0000256" key="1">
    <source>
        <dbReference type="ARBA" id="ARBA00000966"/>
    </source>
</evidence>
<dbReference type="EC" id="3.2.1.4" evidence="2"/>
<keyword evidence="4" id="KW-0378">Hydrolase</keyword>
<evidence type="ECO:0000313" key="11">
    <source>
        <dbReference type="Proteomes" id="UP000016860"/>
    </source>
</evidence>
<dbReference type="GO" id="GO:0016829">
    <property type="term" value="F:lyase activity"/>
    <property type="evidence" value="ECO:0007669"/>
    <property type="project" value="UniProtKB-KW"/>
</dbReference>
<dbReference type="OrthoDB" id="9804686at2"/>
<dbReference type="PROSITE" id="PS00018">
    <property type="entry name" value="EF_HAND_1"/>
    <property type="match status" value="1"/>
</dbReference>
<reference evidence="10 11" key="1">
    <citation type="journal article" date="2013" name="Genome Announc.">
        <title>Draft Genome Sequence of the Cellulolytic Bacterium Clostridium papyrosolvens C7 (ATCC 700395).</title>
        <authorList>
            <person name="Zepeda V."/>
            <person name="Dassa B."/>
            <person name="Borovok I."/>
            <person name="Lamed R."/>
            <person name="Bayer E.A."/>
            <person name="Cate J.H."/>
        </authorList>
    </citation>
    <scope>NUCLEOTIDE SEQUENCE [LARGE SCALE GENOMIC DNA]</scope>
    <source>
        <strain evidence="10 11">C7</strain>
    </source>
</reference>
<dbReference type="AlphaFoldDB" id="U4QY11"/>
<sequence>MQKSIKTQIPKALYVTMLVSVLSLILLFPKHAFASTPDWSSVFKNSDSWFGSSDGIALADSIVQYQLSDGGWRKDMTTSTSGSWGKSTIDNDTTTSQIKVLAKTYNQTKNTKYLTACQKGIDLLLNGQYSNGGWPQVFNDAGTYHAHITYNDNAMIHVMNLLTDVSKKSGDYTFIDSTRASRASSAIQKGIQCILNTQIIVNGVKTAWCQQHDEVTLKPASARAYELPSNCTSESVGIVNYLKGISNPSTEITNAINSAVNWFAQVKILGIKVVDTGDDRVVVSDPSAPPIWARFYELGTNRAMFVDRDGSIHYQMSEISQERRDGYAWYGDWPKNLVKDIIIPTPEPIPDGQYIKSLLVNDTDNAADWSVQTNLQVGDIIYGDRTFKFVQIPQSLAGAEWIRTACDSKLYASDEASFTTKSDLTVYVALDTRVTSIPAWFSSWTKTGEALSTDNAVTYNIYKKDFTAGSSVVLGTNGASSSVVNYTVVVKLKSAPVILNGDVNRDGAVDALDFALIKRYILTGVTDGMDLQAADVNKDNSVNAIDLALIKSYILFNTNI</sequence>
<dbReference type="SUPFAM" id="SSF63446">
    <property type="entry name" value="Type I dockerin domain"/>
    <property type="match status" value="1"/>
</dbReference>
<evidence type="ECO:0000313" key="10">
    <source>
        <dbReference type="EMBL" id="EPR09371.1"/>
    </source>
</evidence>
<proteinExistence type="predicted"/>
<dbReference type="InterPro" id="IPR002105">
    <property type="entry name" value="Dockerin_1_rpt"/>
</dbReference>
<accession>U4QY11</accession>
<evidence type="ECO:0000256" key="2">
    <source>
        <dbReference type="ARBA" id="ARBA00012601"/>
    </source>
</evidence>
<keyword evidence="7" id="KW-0326">Glycosidase</keyword>
<dbReference type="RefSeq" id="WP_020816930.1">
    <property type="nucleotide sequence ID" value="NZ_ATAY01000088.1"/>
</dbReference>
<dbReference type="Gene3D" id="1.10.1330.10">
    <property type="entry name" value="Dockerin domain"/>
    <property type="match status" value="1"/>
</dbReference>
<dbReference type="PROSITE" id="PS51766">
    <property type="entry name" value="DOCKERIN"/>
    <property type="match status" value="1"/>
</dbReference>
<keyword evidence="8" id="KW-0624">Polysaccharide degradation</keyword>
<dbReference type="PROSITE" id="PS00448">
    <property type="entry name" value="CLOS_CELLULOSOME_RPT"/>
    <property type="match status" value="2"/>
</dbReference>
<dbReference type="NCBIfam" id="TIGR02474">
    <property type="entry name" value="pec_lyase"/>
    <property type="match status" value="1"/>
</dbReference>
<gene>
    <name evidence="10" type="ORF">L323_17720</name>
</gene>
<dbReference type="InterPro" id="IPR018247">
    <property type="entry name" value="EF_Hand_1_Ca_BS"/>
</dbReference>
<keyword evidence="10" id="KW-0456">Lyase</keyword>
<comment type="caution">
    <text evidence="10">The sequence shown here is derived from an EMBL/GenBank/DDBJ whole genome shotgun (WGS) entry which is preliminary data.</text>
</comment>
<keyword evidence="6" id="KW-0119">Carbohydrate metabolism</keyword>
<dbReference type="InterPro" id="IPR012669">
    <property type="entry name" value="Pectate_lyase"/>
</dbReference>
<evidence type="ECO:0000256" key="5">
    <source>
        <dbReference type="ARBA" id="ARBA00023001"/>
    </source>
</evidence>
<dbReference type="InterPro" id="IPR036439">
    <property type="entry name" value="Dockerin_dom_sf"/>
</dbReference>
<evidence type="ECO:0000256" key="3">
    <source>
        <dbReference type="ARBA" id="ARBA00022729"/>
    </source>
</evidence>
<dbReference type="InterPro" id="IPR016134">
    <property type="entry name" value="Dockerin_dom"/>
</dbReference>
<evidence type="ECO:0000259" key="9">
    <source>
        <dbReference type="PROSITE" id="PS51766"/>
    </source>
</evidence>
<protein>
    <recommendedName>
        <fullName evidence="2">cellulase</fullName>
        <ecNumber evidence="2">3.2.1.4</ecNumber>
    </recommendedName>
</protein>
<dbReference type="EMBL" id="ATAY01000088">
    <property type="protein sequence ID" value="EPR09371.1"/>
    <property type="molecule type" value="Genomic_DNA"/>
</dbReference>
<dbReference type="PATRIC" id="fig|1330534.3.peg.3521"/>
<keyword evidence="3" id="KW-0732">Signal</keyword>
<evidence type="ECO:0000256" key="8">
    <source>
        <dbReference type="ARBA" id="ARBA00023326"/>
    </source>
</evidence>
<dbReference type="Pfam" id="PF09492">
    <property type="entry name" value="Pec_lyase"/>
    <property type="match status" value="1"/>
</dbReference>
<organism evidence="10 11">
    <name type="scientific">Ruminiclostridium papyrosolvens C7</name>
    <dbReference type="NCBI Taxonomy" id="1330534"/>
    <lineage>
        <taxon>Bacteria</taxon>
        <taxon>Bacillati</taxon>
        <taxon>Bacillota</taxon>
        <taxon>Clostridia</taxon>
        <taxon>Eubacteriales</taxon>
        <taxon>Oscillospiraceae</taxon>
        <taxon>Ruminiclostridium</taxon>
    </lineage>
</organism>
<comment type="catalytic activity">
    <reaction evidence="1">
        <text>Endohydrolysis of (1-&gt;4)-beta-D-glucosidic linkages in cellulose, lichenin and cereal beta-D-glucans.</text>
        <dbReference type="EC" id="3.2.1.4"/>
    </reaction>
</comment>
<evidence type="ECO:0000256" key="4">
    <source>
        <dbReference type="ARBA" id="ARBA00022801"/>
    </source>
</evidence>
<evidence type="ECO:0000256" key="7">
    <source>
        <dbReference type="ARBA" id="ARBA00023295"/>
    </source>
</evidence>
<dbReference type="CDD" id="cd14256">
    <property type="entry name" value="Dockerin_I"/>
    <property type="match status" value="1"/>
</dbReference>
<dbReference type="GO" id="GO:0030245">
    <property type="term" value="P:cellulose catabolic process"/>
    <property type="evidence" value="ECO:0007669"/>
    <property type="project" value="UniProtKB-KW"/>
</dbReference>
<keyword evidence="5" id="KW-0136">Cellulose degradation</keyword>
<feature type="domain" description="Dockerin" evidence="9">
    <location>
        <begin position="496"/>
        <end position="560"/>
    </location>
</feature>
<name>U4QY11_9FIRM</name>
<evidence type="ECO:0000256" key="6">
    <source>
        <dbReference type="ARBA" id="ARBA00023277"/>
    </source>
</evidence>
<dbReference type="GO" id="GO:0008810">
    <property type="term" value="F:cellulase activity"/>
    <property type="evidence" value="ECO:0007669"/>
    <property type="project" value="UniProtKB-EC"/>
</dbReference>
<dbReference type="Proteomes" id="UP000016860">
    <property type="component" value="Unassembled WGS sequence"/>
</dbReference>
<dbReference type="STRING" id="1330534.L323_17720"/>
<dbReference type="Pfam" id="PF00404">
    <property type="entry name" value="Dockerin_1"/>
    <property type="match status" value="1"/>
</dbReference>